<accession>A0ABW4E908</accession>
<feature type="domain" description="NrS-1 polymerase-like helicase" evidence="2">
    <location>
        <begin position="520"/>
        <end position="628"/>
    </location>
</feature>
<dbReference type="Proteomes" id="UP001597186">
    <property type="component" value="Unassembled WGS sequence"/>
</dbReference>
<evidence type="ECO:0000313" key="3">
    <source>
        <dbReference type="EMBL" id="MFD1507795.1"/>
    </source>
</evidence>
<dbReference type="InterPro" id="IPR045455">
    <property type="entry name" value="NrS-1_pol-like_helicase"/>
</dbReference>
<keyword evidence="4" id="KW-1185">Reference proteome</keyword>
<gene>
    <name evidence="3" type="ORF">ACFTOW_00005</name>
</gene>
<proteinExistence type="predicted"/>
<dbReference type="Gene3D" id="3.40.50.300">
    <property type="entry name" value="P-loop containing nucleotide triphosphate hydrolases"/>
    <property type="match status" value="1"/>
</dbReference>
<sequence>MNAPSSGTEAGGAGEDRAGHQNIIGDSIAPDAAGADQKSLGPNADMIREALRYLHPDGPWMVNAKTAKGMLGHIGADLDAAVQWAVEQNSAHRRNTYMAPARLRPDYSLPKKAKDVDVAGSRWLWADLDPDKKDAGKPFAERKAACLARLTNERTADVPAPSAIVDSGGGYWGLWRLDKEADPDAIRARLRWLADRLKGDKTTDPSRIMRLPGTVNWPDADKRAAGQVPALAKFVTWTGVAHPLSAFGVMEGVSTRGDAARVELPNDLPPMSLDDLPAAVTHRTKMLIVNGDDPDDPAKYPSRSEVLFAVLCEMVRAGCTDEQMASVILDPDHGISGHVLGQPRPAQYAARQVQRARDEAFEPEMAELNMRHAVLLNEQGRTRVLEFVRTTISGQTRNMVTLQSFDDFRNRYMNRPVVVATDKDGNPVKKPLGATWLAWPHRRQNHSLVFAPGEGDEVGEQLNLWRGFGIAHAPGDWSLMRAHVRDVLAGGDPEAADYIIKWAAFAVQNPAEPAEVALVFRGKKGTGKGLFARALMRLFGQHGLHIPNGKLLTGNFNLHLRDCCLLFADEVEWHGDRQAEAALKVMVTEPELMIEGKGRDAFQSANHLHIVMSSNEEWVVPASIDERRFAAFGVSDARQGDKAYFTDLVAEMDGGGLAAMLHDLLTMDLDGWHPRWNIPQTDELMAQKLASLSGAAAVVHELLMRGETPMVERDDGRWPTIHNGDRVFIPTSDLASWAAARRLVAEVRPGLAERLGHELAKAAGPGAEPERETVQRRQVRGWWLPALPEARRLWSDSRALAVDWGEGDEAAWDVVRGIGVADDGDIPF</sequence>
<dbReference type="InterPro" id="IPR027417">
    <property type="entry name" value="P-loop_NTPase"/>
</dbReference>
<evidence type="ECO:0000256" key="1">
    <source>
        <dbReference type="SAM" id="MobiDB-lite"/>
    </source>
</evidence>
<organism evidence="3 4">
    <name type="scientific">Lacimonas salitolerans</name>
    <dbReference type="NCBI Taxonomy" id="1323750"/>
    <lineage>
        <taxon>Bacteria</taxon>
        <taxon>Pseudomonadati</taxon>
        <taxon>Pseudomonadota</taxon>
        <taxon>Alphaproteobacteria</taxon>
        <taxon>Rhodobacterales</taxon>
        <taxon>Paracoccaceae</taxon>
        <taxon>Lacimonas</taxon>
    </lineage>
</organism>
<reference evidence="4" key="1">
    <citation type="journal article" date="2019" name="Int. J. Syst. Evol. Microbiol.">
        <title>The Global Catalogue of Microorganisms (GCM) 10K type strain sequencing project: providing services to taxonomists for standard genome sequencing and annotation.</title>
        <authorList>
            <consortium name="The Broad Institute Genomics Platform"/>
            <consortium name="The Broad Institute Genome Sequencing Center for Infectious Disease"/>
            <person name="Wu L."/>
            <person name="Ma J."/>
        </authorList>
    </citation>
    <scope>NUCLEOTIDE SEQUENCE [LARGE SCALE GENOMIC DNA]</scope>
    <source>
        <strain evidence="4">CGMCC 1.12477</strain>
    </source>
</reference>
<evidence type="ECO:0000313" key="4">
    <source>
        <dbReference type="Proteomes" id="UP001597186"/>
    </source>
</evidence>
<dbReference type="Gene3D" id="3.30.70.1790">
    <property type="entry name" value="RepB DNA-primase, N-terminal domain"/>
    <property type="match status" value="1"/>
</dbReference>
<dbReference type="RefSeq" id="WP_379911781.1">
    <property type="nucleotide sequence ID" value="NZ_JBHUDD010000001.1"/>
</dbReference>
<protein>
    <submittedName>
        <fullName evidence="3">Primase-helicase family protein</fullName>
    </submittedName>
</protein>
<dbReference type="SUPFAM" id="SSF52540">
    <property type="entry name" value="P-loop containing nucleoside triphosphate hydrolases"/>
    <property type="match status" value="1"/>
</dbReference>
<comment type="caution">
    <text evidence="3">The sequence shown here is derived from an EMBL/GenBank/DDBJ whole genome shotgun (WGS) entry which is preliminary data.</text>
</comment>
<name>A0ABW4E908_9RHOB</name>
<evidence type="ECO:0000259" key="2">
    <source>
        <dbReference type="Pfam" id="PF19263"/>
    </source>
</evidence>
<feature type="region of interest" description="Disordered" evidence="1">
    <location>
        <begin position="1"/>
        <end position="21"/>
    </location>
</feature>
<dbReference type="EMBL" id="JBHUDD010000001">
    <property type="protein sequence ID" value="MFD1507795.1"/>
    <property type="molecule type" value="Genomic_DNA"/>
</dbReference>
<dbReference type="Pfam" id="PF19263">
    <property type="entry name" value="DUF5906"/>
    <property type="match status" value="1"/>
</dbReference>